<evidence type="ECO:0000313" key="2">
    <source>
        <dbReference type="EMBL" id="OMJ19096.1"/>
    </source>
</evidence>
<feature type="transmembrane region" description="Helical" evidence="1">
    <location>
        <begin position="12"/>
        <end position="29"/>
    </location>
</feature>
<dbReference type="EMBL" id="LSSM01003103">
    <property type="protein sequence ID" value="OMJ19096.1"/>
    <property type="molecule type" value="Genomic_DNA"/>
</dbReference>
<evidence type="ECO:0000313" key="3">
    <source>
        <dbReference type="Proteomes" id="UP000187429"/>
    </source>
</evidence>
<dbReference type="Proteomes" id="UP000187429">
    <property type="component" value="Unassembled WGS sequence"/>
</dbReference>
<dbReference type="AlphaFoldDB" id="A0A1R1XX07"/>
<proteinExistence type="predicted"/>
<keyword evidence="1" id="KW-0472">Membrane</keyword>
<evidence type="ECO:0000256" key="1">
    <source>
        <dbReference type="SAM" id="Phobius"/>
    </source>
</evidence>
<sequence length="161" mass="18298">MVEYNFIEKIKRLLIIFSGLFNVLIALNGNSRSTVECKLFPGLFVWCNPMLFGYNWWPKGIGVWYEDSFVHSIYGTESAIYANCECNILFQCIRKIRDHQILYDLGAEASEELINQCGVVKTAFSGQRSELCCAPGLDTVTWILEIVAEFFDEFGVVIQAA</sequence>
<name>A0A1R1XX07_9FUNG</name>
<accession>A0A1R1XX07</accession>
<keyword evidence="3" id="KW-1185">Reference proteome</keyword>
<keyword evidence="1" id="KW-0812">Transmembrane</keyword>
<protein>
    <submittedName>
        <fullName evidence="2">Uncharacterized protein</fullName>
    </submittedName>
</protein>
<gene>
    <name evidence="2" type="ORF">AYI69_g6763</name>
</gene>
<organism evidence="2 3">
    <name type="scientific">Smittium culicis</name>
    <dbReference type="NCBI Taxonomy" id="133412"/>
    <lineage>
        <taxon>Eukaryota</taxon>
        <taxon>Fungi</taxon>
        <taxon>Fungi incertae sedis</taxon>
        <taxon>Zoopagomycota</taxon>
        <taxon>Kickxellomycotina</taxon>
        <taxon>Harpellomycetes</taxon>
        <taxon>Harpellales</taxon>
        <taxon>Legeriomycetaceae</taxon>
        <taxon>Smittium</taxon>
    </lineage>
</organism>
<comment type="caution">
    <text evidence="2">The sequence shown here is derived from an EMBL/GenBank/DDBJ whole genome shotgun (WGS) entry which is preliminary data.</text>
</comment>
<reference evidence="3" key="1">
    <citation type="submission" date="2017-01" db="EMBL/GenBank/DDBJ databases">
        <authorList>
            <person name="Wang Y."/>
            <person name="White M."/>
            <person name="Kvist S."/>
            <person name="Moncalvo J.-M."/>
        </authorList>
    </citation>
    <scope>NUCLEOTIDE SEQUENCE [LARGE SCALE GENOMIC DNA]</scope>
    <source>
        <strain evidence="3">ID-206-W2</strain>
    </source>
</reference>
<keyword evidence="1" id="KW-1133">Transmembrane helix</keyword>